<sequence>MATRTRSFLPKSLRPKSFVPKPKPGYTDALSTSLTFVLGPLMFGLLGAFLDGIFGTGRVFTVLLAIIGLIAVATTIYYRYQAASAAEDAGKPWEKRPNADSRIEPLEKSPEIR</sequence>
<evidence type="ECO:0000256" key="1">
    <source>
        <dbReference type="SAM" id="MobiDB-lite"/>
    </source>
</evidence>
<gene>
    <name evidence="3" type="ORF">UFOPK3789_00484</name>
</gene>
<evidence type="ECO:0000313" key="3">
    <source>
        <dbReference type="EMBL" id="CAB4947723.1"/>
    </source>
</evidence>
<name>A0A6J7JXT1_9ZZZZ</name>
<evidence type="ECO:0000256" key="2">
    <source>
        <dbReference type="SAM" id="Phobius"/>
    </source>
</evidence>
<dbReference type="EMBL" id="CAFBNL010000018">
    <property type="protein sequence ID" value="CAB4947723.1"/>
    <property type="molecule type" value="Genomic_DNA"/>
</dbReference>
<feature type="transmembrane region" description="Helical" evidence="2">
    <location>
        <begin position="29"/>
        <end position="50"/>
    </location>
</feature>
<feature type="compositionally biased region" description="Basic and acidic residues" evidence="1">
    <location>
        <begin position="88"/>
        <end position="113"/>
    </location>
</feature>
<feature type="region of interest" description="Disordered" evidence="1">
    <location>
        <begin position="1"/>
        <end position="24"/>
    </location>
</feature>
<keyword evidence="2" id="KW-0812">Transmembrane</keyword>
<accession>A0A6J7JXT1</accession>
<protein>
    <submittedName>
        <fullName evidence="3">Unannotated protein</fullName>
    </submittedName>
</protein>
<feature type="transmembrane region" description="Helical" evidence="2">
    <location>
        <begin position="59"/>
        <end position="78"/>
    </location>
</feature>
<organism evidence="3">
    <name type="scientific">freshwater metagenome</name>
    <dbReference type="NCBI Taxonomy" id="449393"/>
    <lineage>
        <taxon>unclassified sequences</taxon>
        <taxon>metagenomes</taxon>
        <taxon>ecological metagenomes</taxon>
    </lineage>
</organism>
<dbReference type="AlphaFoldDB" id="A0A6J7JXT1"/>
<proteinExistence type="predicted"/>
<feature type="region of interest" description="Disordered" evidence="1">
    <location>
        <begin position="84"/>
        <end position="113"/>
    </location>
</feature>
<keyword evidence="2" id="KW-0472">Membrane</keyword>
<keyword evidence="2" id="KW-1133">Transmembrane helix</keyword>
<reference evidence="3" key="1">
    <citation type="submission" date="2020-05" db="EMBL/GenBank/DDBJ databases">
        <authorList>
            <person name="Chiriac C."/>
            <person name="Salcher M."/>
            <person name="Ghai R."/>
            <person name="Kavagutti S V."/>
        </authorList>
    </citation>
    <scope>NUCLEOTIDE SEQUENCE</scope>
</reference>